<dbReference type="EMBL" id="JARIHO010000012">
    <property type="protein sequence ID" value="KAJ7352305.1"/>
    <property type="molecule type" value="Genomic_DNA"/>
</dbReference>
<gene>
    <name evidence="2" type="ORF">DFH08DRAFT_694128</name>
</gene>
<dbReference type="InterPro" id="IPR029058">
    <property type="entry name" value="AB_hydrolase_fold"/>
</dbReference>
<dbReference type="InterPro" id="IPR000073">
    <property type="entry name" value="AB_hydrolase_1"/>
</dbReference>
<reference evidence="2" key="1">
    <citation type="submission" date="2023-03" db="EMBL/GenBank/DDBJ databases">
        <title>Massive genome expansion in bonnet fungi (Mycena s.s.) driven by repeated elements and novel gene families across ecological guilds.</title>
        <authorList>
            <consortium name="Lawrence Berkeley National Laboratory"/>
            <person name="Harder C.B."/>
            <person name="Miyauchi S."/>
            <person name="Viragh M."/>
            <person name="Kuo A."/>
            <person name="Thoen E."/>
            <person name="Andreopoulos B."/>
            <person name="Lu D."/>
            <person name="Skrede I."/>
            <person name="Drula E."/>
            <person name="Henrissat B."/>
            <person name="Morin E."/>
            <person name="Kohler A."/>
            <person name="Barry K."/>
            <person name="LaButti K."/>
            <person name="Morin E."/>
            <person name="Salamov A."/>
            <person name="Lipzen A."/>
            <person name="Mereny Z."/>
            <person name="Hegedus B."/>
            <person name="Baldrian P."/>
            <person name="Stursova M."/>
            <person name="Weitz H."/>
            <person name="Taylor A."/>
            <person name="Grigoriev I.V."/>
            <person name="Nagy L.G."/>
            <person name="Martin F."/>
            <person name="Kauserud H."/>
        </authorList>
    </citation>
    <scope>NUCLEOTIDE SEQUENCE</scope>
    <source>
        <strain evidence="2">CBHHK002</strain>
    </source>
</reference>
<dbReference type="PANTHER" id="PTHR43433">
    <property type="entry name" value="HYDROLASE, ALPHA/BETA FOLD FAMILY PROTEIN"/>
    <property type="match status" value="1"/>
</dbReference>
<dbReference type="Pfam" id="PF12697">
    <property type="entry name" value="Abhydrolase_6"/>
    <property type="match status" value="1"/>
</dbReference>
<dbReference type="Gene3D" id="3.40.50.1820">
    <property type="entry name" value="alpha/beta hydrolase"/>
    <property type="match status" value="1"/>
</dbReference>
<organism evidence="2 3">
    <name type="scientific">Mycena albidolilacea</name>
    <dbReference type="NCBI Taxonomy" id="1033008"/>
    <lineage>
        <taxon>Eukaryota</taxon>
        <taxon>Fungi</taxon>
        <taxon>Dikarya</taxon>
        <taxon>Basidiomycota</taxon>
        <taxon>Agaricomycotina</taxon>
        <taxon>Agaricomycetes</taxon>
        <taxon>Agaricomycetidae</taxon>
        <taxon>Agaricales</taxon>
        <taxon>Marasmiineae</taxon>
        <taxon>Mycenaceae</taxon>
        <taxon>Mycena</taxon>
    </lineage>
</organism>
<keyword evidence="3" id="KW-1185">Reference proteome</keyword>
<comment type="caution">
    <text evidence="2">The sequence shown here is derived from an EMBL/GenBank/DDBJ whole genome shotgun (WGS) entry which is preliminary data.</text>
</comment>
<dbReference type="Proteomes" id="UP001218218">
    <property type="component" value="Unassembled WGS sequence"/>
</dbReference>
<evidence type="ECO:0000313" key="3">
    <source>
        <dbReference type="Proteomes" id="UP001218218"/>
    </source>
</evidence>
<sequence length="290" mass="31200">MPPSDVKVLFSTDGTRLFAEATGDRSNPHLVLIAGLTLSGCVFDEICADKRLLDSLYIVRYDTRGHGRSGKPSTREAYESKLFADDFKTVMDAYGLKKPVLAGWSMGASVATDVVSHLPPNTLSGVISLAGVADTGIIAEMAAPALIAVVPALVSADNVTAHQAASAMFTDRFFSSPDAVSFAVQCLHKGHSLSPEIMGICLSRPMTVEKLWEAGKAGLPYLIVEGTKDGHREGGAKSIDEIMRPHFKNYEIIWLEGRGHALHAECPDEVVEILISFTRKVGQTVSYINP</sequence>
<protein>
    <submittedName>
        <fullName evidence="2">Alpha/beta-hydrolase</fullName>
    </submittedName>
</protein>
<name>A0AAD7EWU0_9AGAR</name>
<dbReference type="PANTHER" id="PTHR43433:SF5">
    <property type="entry name" value="AB HYDROLASE-1 DOMAIN-CONTAINING PROTEIN"/>
    <property type="match status" value="1"/>
</dbReference>
<dbReference type="AlphaFoldDB" id="A0AAD7EWU0"/>
<proteinExistence type="predicted"/>
<evidence type="ECO:0000259" key="1">
    <source>
        <dbReference type="Pfam" id="PF12697"/>
    </source>
</evidence>
<feature type="domain" description="AB hydrolase-1" evidence="1">
    <location>
        <begin position="30"/>
        <end position="272"/>
    </location>
</feature>
<evidence type="ECO:0000313" key="2">
    <source>
        <dbReference type="EMBL" id="KAJ7352305.1"/>
    </source>
</evidence>
<dbReference type="InterPro" id="IPR050471">
    <property type="entry name" value="AB_hydrolase"/>
</dbReference>
<accession>A0AAD7EWU0</accession>
<dbReference type="SUPFAM" id="SSF53474">
    <property type="entry name" value="alpha/beta-Hydrolases"/>
    <property type="match status" value="1"/>
</dbReference>